<accession>A0A2N3IG86</accession>
<dbReference type="Gene3D" id="2.40.420.20">
    <property type="match status" value="1"/>
</dbReference>
<dbReference type="PANTHER" id="PTHR30469">
    <property type="entry name" value="MULTIDRUG RESISTANCE PROTEIN MDTA"/>
    <property type="match status" value="1"/>
</dbReference>
<sequence>MRLFSFICFISFILLQACSNSKGTEATNKPKTDPPVSVEAIIVKNRELVSPLELSGTLQAQDIVEIRSEVAGKLAYLYLPEGGFVAQGAVIGKLYNDDLQAQLKKAQVQLELARKNEERLKKLLEVGGVNQQDYDQAQTQIKTLEAEAEFIQAQIRKTLITTPFAGKLGLKQVSVGSYVSPNQVITTLQSPQLLVDFNVPEQYLAKIQVGNMVEMLVEGSSVKYQARIIATEQQVNISTRNLKVRARIENADKNLMSGMFARVLLGGNEKQNAILIPTAAVIPETRGKKVVVIRRGKAEFVNIETGLRKENEVQVLSGLQAGDTIAITGLLFVKPNSSLQIRKLRE</sequence>
<feature type="coiled-coil region" evidence="4">
    <location>
        <begin position="96"/>
        <end position="161"/>
    </location>
</feature>
<dbReference type="GO" id="GO:0015562">
    <property type="term" value="F:efflux transmembrane transporter activity"/>
    <property type="evidence" value="ECO:0007669"/>
    <property type="project" value="TreeGrafter"/>
</dbReference>
<feature type="domain" description="Multidrug resistance protein MdtA-like barrel-sandwich hybrid" evidence="6">
    <location>
        <begin position="63"/>
        <end position="183"/>
    </location>
</feature>
<feature type="domain" description="Multidrug resistance protein MdtA-like C-terminal permuted SH3" evidence="8">
    <location>
        <begin position="272"/>
        <end position="330"/>
    </location>
</feature>
<dbReference type="NCBIfam" id="TIGR01730">
    <property type="entry name" value="RND_mfp"/>
    <property type="match status" value="1"/>
</dbReference>
<evidence type="ECO:0000256" key="4">
    <source>
        <dbReference type="SAM" id="Coils"/>
    </source>
</evidence>
<dbReference type="PROSITE" id="PS51257">
    <property type="entry name" value="PROKAR_LIPOPROTEIN"/>
    <property type="match status" value="1"/>
</dbReference>
<evidence type="ECO:0000259" key="6">
    <source>
        <dbReference type="Pfam" id="PF25917"/>
    </source>
</evidence>
<dbReference type="GO" id="GO:1990281">
    <property type="term" value="C:efflux pump complex"/>
    <property type="evidence" value="ECO:0007669"/>
    <property type="project" value="TreeGrafter"/>
</dbReference>
<dbReference type="SUPFAM" id="SSF111369">
    <property type="entry name" value="HlyD-like secretion proteins"/>
    <property type="match status" value="1"/>
</dbReference>
<name>A0A2N3IG86_9BACT</name>
<dbReference type="Pfam" id="PF25967">
    <property type="entry name" value="RND-MFP_C"/>
    <property type="match status" value="1"/>
</dbReference>
<reference evidence="9 10" key="1">
    <citation type="submission" date="2017-06" db="EMBL/GenBank/DDBJ databases">
        <title>Raineya orbicola gen. nov., sp. nov. a slightly thermophilic bacterium of the phylum Bacteroidetes and the description of Raineyaceae fam. nov.</title>
        <authorList>
            <person name="Albuquerque L."/>
            <person name="Polonia A.R.M."/>
            <person name="Barroso C."/>
            <person name="Froufe H.J.C."/>
            <person name="Lage O."/>
            <person name="Lobo-Da-Cunha A."/>
            <person name="Egas C."/>
            <person name="Da Costa M.S."/>
        </authorList>
    </citation>
    <scope>NUCLEOTIDE SEQUENCE [LARGE SCALE GENOMIC DNA]</scope>
    <source>
        <strain evidence="9 10">SPSPC-11</strain>
    </source>
</reference>
<feature type="domain" description="CusB-like beta-barrel" evidence="7">
    <location>
        <begin position="195"/>
        <end position="267"/>
    </location>
</feature>
<dbReference type="Gene3D" id="2.40.50.100">
    <property type="match status" value="1"/>
</dbReference>
<feature type="domain" description="Multidrug resistance protein MdtA-like alpha-helical hairpin" evidence="5">
    <location>
        <begin position="97"/>
        <end position="155"/>
    </location>
</feature>
<dbReference type="Gene3D" id="1.10.287.470">
    <property type="entry name" value="Helix hairpin bin"/>
    <property type="match status" value="1"/>
</dbReference>
<keyword evidence="4" id="KW-0175">Coiled coil</keyword>
<keyword evidence="10" id="KW-1185">Reference proteome</keyword>
<proteinExistence type="inferred from homology"/>
<dbReference type="PANTHER" id="PTHR30469:SF36">
    <property type="entry name" value="BLL3903 PROTEIN"/>
    <property type="match status" value="1"/>
</dbReference>
<dbReference type="Pfam" id="PF25954">
    <property type="entry name" value="Beta-barrel_RND_2"/>
    <property type="match status" value="1"/>
</dbReference>
<comment type="caution">
    <text evidence="9">The sequence shown here is derived from an EMBL/GenBank/DDBJ whole genome shotgun (WGS) entry which is preliminary data.</text>
</comment>
<evidence type="ECO:0000256" key="3">
    <source>
        <dbReference type="ARBA" id="ARBA00022448"/>
    </source>
</evidence>
<keyword evidence="3" id="KW-0813">Transport</keyword>
<comment type="subcellular location">
    <subcellularLocation>
        <location evidence="1">Cell envelope</location>
    </subcellularLocation>
</comment>
<dbReference type="InterPro" id="IPR058792">
    <property type="entry name" value="Beta-barrel_RND_2"/>
</dbReference>
<comment type="similarity">
    <text evidence="2">Belongs to the membrane fusion protein (MFP) (TC 8.A.1) family.</text>
</comment>
<dbReference type="Proteomes" id="UP000233387">
    <property type="component" value="Unassembled WGS sequence"/>
</dbReference>
<organism evidence="9 10">
    <name type="scientific">Raineya orbicola</name>
    <dbReference type="NCBI Taxonomy" id="2016530"/>
    <lineage>
        <taxon>Bacteria</taxon>
        <taxon>Pseudomonadati</taxon>
        <taxon>Bacteroidota</taxon>
        <taxon>Cytophagia</taxon>
        <taxon>Cytophagales</taxon>
        <taxon>Raineyaceae</taxon>
        <taxon>Raineya</taxon>
    </lineage>
</organism>
<gene>
    <name evidence="9" type="ORF">Rain11_1431</name>
</gene>
<evidence type="ECO:0000259" key="7">
    <source>
        <dbReference type="Pfam" id="PF25954"/>
    </source>
</evidence>
<dbReference type="EMBL" id="NKXO01000020">
    <property type="protein sequence ID" value="PKQ69278.1"/>
    <property type="molecule type" value="Genomic_DNA"/>
</dbReference>
<protein>
    <submittedName>
        <fullName evidence="9">Efflux transporter, RND family, MFP subunit</fullName>
    </submittedName>
</protein>
<evidence type="ECO:0000256" key="2">
    <source>
        <dbReference type="ARBA" id="ARBA00009477"/>
    </source>
</evidence>
<dbReference type="InterPro" id="IPR058625">
    <property type="entry name" value="MdtA-like_BSH"/>
</dbReference>
<evidence type="ECO:0000313" key="10">
    <source>
        <dbReference type="Proteomes" id="UP000233387"/>
    </source>
</evidence>
<evidence type="ECO:0000259" key="8">
    <source>
        <dbReference type="Pfam" id="PF25967"/>
    </source>
</evidence>
<dbReference type="Gene3D" id="2.40.30.170">
    <property type="match status" value="1"/>
</dbReference>
<dbReference type="RefSeq" id="WP_101358702.1">
    <property type="nucleotide sequence ID" value="NZ_NKXO01000020.1"/>
</dbReference>
<dbReference type="Pfam" id="PF25876">
    <property type="entry name" value="HH_MFP_RND"/>
    <property type="match status" value="1"/>
</dbReference>
<dbReference type="InterPro" id="IPR058627">
    <property type="entry name" value="MdtA-like_C"/>
</dbReference>
<dbReference type="InterPro" id="IPR058624">
    <property type="entry name" value="MdtA-like_HH"/>
</dbReference>
<dbReference type="OrthoDB" id="9806939at2"/>
<dbReference type="Pfam" id="PF25917">
    <property type="entry name" value="BSH_RND"/>
    <property type="match status" value="1"/>
</dbReference>
<evidence type="ECO:0000313" key="9">
    <source>
        <dbReference type="EMBL" id="PKQ69278.1"/>
    </source>
</evidence>
<dbReference type="AlphaFoldDB" id="A0A2N3IG86"/>
<evidence type="ECO:0000259" key="5">
    <source>
        <dbReference type="Pfam" id="PF25876"/>
    </source>
</evidence>
<evidence type="ECO:0000256" key="1">
    <source>
        <dbReference type="ARBA" id="ARBA00004196"/>
    </source>
</evidence>
<dbReference type="InterPro" id="IPR006143">
    <property type="entry name" value="RND_pump_MFP"/>
</dbReference>